<gene>
    <name evidence="3" type="ORF">Tci_012608</name>
</gene>
<dbReference type="InterPro" id="IPR043502">
    <property type="entry name" value="DNA/RNA_pol_sf"/>
</dbReference>
<protein>
    <submittedName>
        <fullName evidence="3">Zinc finger, CCHC-type</fullName>
    </submittedName>
</protein>
<reference evidence="3" key="1">
    <citation type="journal article" date="2019" name="Sci. Rep.">
        <title>Draft genome of Tanacetum cinerariifolium, the natural source of mosquito coil.</title>
        <authorList>
            <person name="Yamashiro T."/>
            <person name="Shiraishi A."/>
            <person name="Satake H."/>
            <person name="Nakayama K."/>
        </authorList>
    </citation>
    <scope>NUCLEOTIDE SEQUENCE</scope>
</reference>
<feature type="region of interest" description="Disordered" evidence="1">
    <location>
        <begin position="154"/>
        <end position="185"/>
    </location>
</feature>
<dbReference type="InterPro" id="IPR013103">
    <property type="entry name" value="RVT_2"/>
</dbReference>
<dbReference type="SUPFAM" id="SSF56672">
    <property type="entry name" value="DNA/RNA polymerases"/>
    <property type="match status" value="1"/>
</dbReference>
<proteinExistence type="predicted"/>
<feature type="domain" description="Reverse transcriptase Ty1/copia-type" evidence="2">
    <location>
        <begin position="425"/>
        <end position="477"/>
    </location>
</feature>
<comment type="caution">
    <text evidence="3">The sequence shown here is derived from an EMBL/GenBank/DDBJ whole genome shotgun (WGS) entry which is preliminary data.</text>
</comment>
<feature type="region of interest" description="Disordered" evidence="1">
    <location>
        <begin position="205"/>
        <end position="230"/>
    </location>
</feature>
<evidence type="ECO:0000259" key="2">
    <source>
        <dbReference type="Pfam" id="PF07727"/>
    </source>
</evidence>
<evidence type="ECO:0000313" key="3">
    <source>
        <dbReference type="EMBL" id="GEU40630.1"/>
    </source>
</evidence>
<dbReference type="Pfam" id="PF07727">
    <property type="entry name" value="RVT_2"/>
    <property type="match status" value="1"/>
</dbReference>
<sequence>MDLDTQEDDQPFMEDLLDLVKDIGTEAMDLVTQEDYQPFMVLSDEEENHVEPHAEIDTFVPAPPSPKIKIPELSTKLNDLLVNDLYEEVGDIKKYVKDLETEVPGDLKVLPKKLEEFQSSVPTLTSKVAALENIKLDIPTGLSLDMLATAIETTSQKAGDTSVPLAGQAGTHPGEGKPEQRTNITETTTIIPLITTTTTLIIPAPLPFQSPFTSSPPNTTPQPDGEQVRDKGKTLLSHEEVVEEESKSDSDVKNSLSGSLAESLKHKPLKKFTYINENGETFQMTEEETKNQKGIKKAVKADVAKSKIKKGKQDLIDLLGLDVVEKMYKDKLELDISKPLDGQDHIIKLNFLAKKKRKNADDLHDYFKSTRRNRIILRNEFKGKKCTPIKSLIFPDSFSDGKNAIVDQIRRRNKWNNDDYVCKVFIFKMDVKTAFLNGELDEEVYINQPQGFIMSSNENKVCIPIKSLYGLKQAPKQCNFDESGKGVIIYLYVDDMLIFSTDMTKEFLSSRFSMKDIGDADVILAAGKEAEWLKNLIFVIPLWSKPIAPIHIRCDSAATLAKAYSQMYNGRSKHLGVRHSMILELITNGVIPIEFVRSQ</sequence>
<name>A0A6L2JV89_TANCI</name>
<feature type="compositionally biased region" description="Low complexity" evidence="1">
    <location>
        <begin position="205"/>
        <end position="223"/>
    </location>
</feature>
<organism evidence="3">
    <name type="scientific">Tanacetum cinerariifolium</name>
    <name type="common">Dalmatian daisy</name>
    <name type="synonym">Chrysanthemum cinerariifolium</name>
    <dbReference type="NCBI Taxonomy" id="118510"/>
    <lineage>
        <taxon>Eukaryota</taxon>
        <taxon>Viridiplantae</taxon>
        <taxon>Streptophyta</taxon>
        <taxon>Embryophyta</taxon>
        <taxon>Tracheophyta</taxon>
        <taxon>Spermatophyta</taxon>
        <taxon>Magnoliopsida</taxon>
        <taxon>eudicotyledons</taxon>
        <taxon>Gunneridae</taxon>
        <taxon>Pentapetalae</taxon>
        <taxon>asterids</taxon>
        <taxon>campanulids</taxon>
        <taxon>Asterales</taxon>
        <taxon>Asteraceae</taxon>
        <taxon>Asteroideae</taxon>
        <taxon>Anthemideae</taxon>
        <taxon>Anthemidinae</taxon>
        <taxon>Tanacetum</taxon>
    </lineage>
</organism>
<dbReference type="EMBL" id="BKCJ010001328">
    <property type="protein sequence ID" value="GEU40630.1"/>
    <property type="molecule type" value="Genomic_DNA"/>
</dbReference>
<dbReference type="AlphaFoldDB" id="A0A6L2JV89"/>
<evidence type="ECO:0000256" key="1">
    <source>
        <dbReference type="SAM" id="MobiDB-lite"/>
    </source>
</evidence>
<accession>A0A6L2JV89</accession>